<evidence type="ECO:0000256" key="1">
    <source>
        <dbReference type="SAM" id="Phobius"/>
    </source>
</evidence>
<dbReference type="Proteomes" id="UP001189429">
    <property type="component" value="Unassembled WGS sequence"/>
</dbReference>
<dbReference type="EMBL" id="CAUYUJ010019266">
    <property type="protein sequence ID" value="CAK0889769.1"/>
    <property type="molecule type" value="Genomic_DNA"/>
</dbReference>
<evidence type="ECO:0000313" key="2">
    <source>
        <dbReference type="EMBL" id="CAK0889769.1"/>
    </source>
</evidence>
<gene>
    <name evidence="2" type="ORF">PCOR1329_LOCUS70226</name>
</gene>
<protein>
    <recommendedName>
        <fullName evidence="4">Endoplasmic reticulum transmembrane protein</fullName>
    </recommendedName>
</protein>
<evidence type="ECO:0000313" key="3">
    <source>
        <dbReference type="Proteomes" id="UP001189429"/>
    </source>
</evidence>
<feature type="transmembrane region" description="Helical" evidence="1">
    <location>
        <begin position="6"/>
        <end position="27"/>
    </location>
</feature>
<reference evidence="2" key="1">
    <citation type="submission" date="2023-10" db="EMBL/GenBank/DDBJ databases">
        <authorList>
            <person name="Chen Y."/>
            <person name="Shah S."/>
            <person name="Dougan E. K."/>
            <person name="Thang M."/>
            <person name="Chan C."/>
        </authorList>
    </citation>
    <scope>NUCLEOTIDE SEQUENCE [LARGE SCALE GENOMIC DNA]</scope>
</reference>
<proteinExistence type="predicted"/>
<keyword evidence="1" id="KW-0812">Transmembrane</keyword>
<keyword evidence="3" id="KW-1185">Reference proteome</keyword>
<evidence type="ECO:0008006" key="4">
    <source>
        <dbReference type="Google" id="ProtNLM"/>
    </source>
</evidence>
<keyword evidence="1" id="KW-0472">Membrane</keyword>
<comment type="caution">
    <text evidence="2">The sequence shown here is derived from an EMBL/GenBank/DDBJ whole genome shotgun (WGS) entry which is preliminary data.</text>
</comment>
<accession>A0ABN9WSL9</accession>
<sequence length="76" mass="8652">MASFMFTRILMIVMCTVLLDMYVMNLLRVLILMETQGALANLMKAQSEADQVRKDQNEMFVQSKADLEQAPPPSLQ</sequence>
<name>A0ABN9WSL9_9DINO</name>
<organism evidence="2 3">
    <name type="scientific">Prorocentrum cordatum</name>
    <dbReference type="NCBI Taxonomy" id="2364126"/>
    <lineage>
        <taxon>Eukaryota</taxon>
        <taxon>Sar</taxon>
        <taxon>Alveolata</taxon>
        <taxon>Dinophyceae</taxon>
        <taxon>Prorocentrales</taxon>
        <taxon>Prorocentraceae</taxon>
        <taxon>Prorocentrum</taxon>
    </lineage>
</organism>
<keyword evidence="1" id="KW-1133">Transmembrane helix</keyword>